<evidence type="ECO:0000313" key="1">
    <source>
        <dbReference type="EMBL" id="RWR45707.1"/>
    </source>
</evidence>
<sequence length="185" mass="20486">MYERMTITMNDVAGALGVSEAGVRKWFNRMPMCSVTIRRVPHFRADEAIVRLRGARKRGCDSDEAFAILKIDAKRRNAEPSLPLGADCERRAAELRACLTELELSRYLAVRGALHAGLIGALWAEAFKADVGVLLDLALIHPSVMLYVFGGDHSELPQSADAWRHWGHAFAVPQLATLRHLQKAA</sequence>
<dbReference type="EMBL" id="SAVB01000023">
    <property type="protein sequence ID" value="RWR45707.1"/>
    <property type="molecule type" value="Genomic_DNA"/>
</dbReference>
<comment type="caution">
    <text evidence="1">The sequence shown here is derived from an EMBL/GenBank/DDBJ whole genome shotgun (WGS) entry which is preliminary data.</text>
</comment>
<accession>A0A443L973</accession>
<gene>
    <name evidence="1" type="ORF">EOW65_15825</name>
</gene>
<reference evidence="1 2" key="1">
    <citation type="submission" date="2019-01" db="EMBL/GenBank/DDBJ databases">
        <title>Sinorhodobacter populi sp. nov. isolated from the symptomatic bark tissue of Populus euramericana canker.</title>
        <authorList>
            <person name="Xu G."/>
        </authorList>
    </citation>
    <scope>NUCLEOTIDE SEQUENCE [LARGE SCALE GENOMIC DNA]</scope>
    <source>
        <strain evidence="1 2">CCTCC AB2012026</strain>
    </source>
</reference>
<evidence type="ECO:0000313" key="2">
    <source>
        <dbReference type="Proteomes" id="UP000286594"/>
    </source>
</evidence>
<keyword evidence="2" id="KW-1185">Reference proteome</keyword>
<name>A0A443L973_9RHOB</name>
<dbReference type="Proteomes" id="UP000286594">
    <property type="component" value="Unassembled WGS sequence"/>
</dbReference>
<dbReference type="AlphaFoldDB" id="A0A443L973"/>
<proteinExistence type="predicted"/>
<protein>
    <submittedName>
        <fullName evidence="1">Uncharacterized protein</fullName>
    </submittedName>
</protein>
<organism evidence="1 2">
    <name type="scientific">Paenirhodobacter ferrireducens</name>
    <dbReference type="NCBI Taxonomy" id="1215032"/>
    <lineage>
        <taxon>Bacteria</taxon>
        <taxon>Pseudomonadati</taxon>
        <taxon>Pseudomonadota</taxon>
        <taxon>Alphaproteobacteria</taxon>
        <taxon>Rhodobacterales</taxon>
        <taxon>Rhodobacter group</taxon>
        <taxon>Paenirhodobacter</taxon>
    </lineage>
</organism>